<comment type="caution">
    <text evidence="2">The sequence shown here is derived from an EMBL/GenBank/DDBJ whole genome shotgun (WGS) entry which is preliminary data.</text>
</comment>
<dbReference type="RefSeq" id="XP_056491604.1">
    <property type="nucleotide sequence ID" value="XM_056628870.1"/>
</dbReference>
<keyword evidence="3" id="KW-1185">Reference proteome</keyword>
<gene>
    <name evidence="2" type="ORF">N7509_004233</name>
</gene>
<organism evidence="2 3">
    <name type="scientific">Penicillium cosmopolitanum</name>
    <dbReference type="NCBI Taxonomy" id="1131564"/>
    <lineage>
        <taxon>Eukaryota</taxon>
        <taxon>Fungi</taxon>
        <taxon>Dikarya</taxon>
        <taxon>Ascomycota</taxon>
        <taxon>Pezizomycotina</taxon>
        <taxon>Eurotiomycetes</taxon>
        <taxon>Eurotiomycetidae</taxon>
        <taxon>Eurotiales</taxon>
        <taxon>Aspergillaceae</taxon>
        <taxon>Penicillium</taxon>
    </lineage>
</organism>
<protein>
    <submittedName>
        <fullName evidence="2">Uncharacterized protein</fullName>
    </submittedName>
</protein>
<dbReference type="OrthoDB" id="3858188at2759"/>
<feature type="region of interest" description="Disordered" evidence="1">
    <location>
        <begin position="57"/>
        <end position="81"/>
    </location>
</feature>
<evidence type="ECO:0000313" key="3">
    <source>
        <dbReference type="Proteomes" id="UP001147747"/>
    </source>
</evidence>
<sequence length="218" mass="23802">MTAPENYGADSNPNPNLSAEIAHAQIMFKIDFHEYYALLERAIVHLLAIFNISVSSRRPAPSPAQSLHTTTFANGTGTGTGTGTHRYHANVLQALEEETTPLTPVLGSGKTIALLRQAKQLRNRWKTADMTAEEKGRDPQSDRDRSRDEVLPLSSYNFEEIIMGIFAGLEEGFARAQAHVELCRRPEEEEGAGAGAGAGGGSEADWEFMVDAMDWEAV</sequence>
<accession>A0A9W9W6L3</accession>
<evidence type="ECO:0000313" key="2">
    <source>
        <dbReference type="EMBL" id="KAJ5404362.1"/>
    </source>
</evidence>
<dbReference type="GeneID" id="81367850"/>
<reference evidence="2" key="2">
    <citation type="journal article" date="2023" name="IMA Fungus">
        <title>Comparative genomic study of the Penicillium genus elucidates a diverse pangenome and 15 lateral gene transfer events.</title>
        <authorList>
            <person name="Petersen C."/>
            <person name="Sorensen T."/>
            <person name="Nielsen M.R."/>
            <person name="Sondergaard T.E."/>
            <person name="Sorensen J.L."/>
            <person name="Fitzpatrick D.A."/>
            <person name="Frisvad J.C."/>
            <person name="Nielsen K.L."/>
        </authorList>
    </citation>
    <scope>NUCLEOTIDE SEQUENCE</scope>
    <source>
        <strain evidence="2">IBT 29677</strain>
    </source>
</reference>
<reference evidence="2" key="1">
    <citation type="submission" date="2022-12" db="EMBL/GenBank/DDBJ databases">
        <authorList>
            <person name="Petersen C."/>
        </authorList>
    </citation>
    <scope>NUCLEOTIDE SEQUENCE</scope>
    <source>
        <strain evidence="2">IBT 29677</strain>
    </source>
</reference>
<evidence type="ECO:0000256" key="1">
    <source>
        <dbReference type="SAM" id="MobiDB-lite"/>
    </source>
</evidence>
<feature type="compositionally biased region" description="Basic and acidic residues" evidence="1">
    <location>
        <begin position="132"/>
        <end position="148"/>
    </location>
</feature>
<feature type="region of interest" description="Disordered" evidence="1">
    <location>
        <begin position="125"/>
        <end position="148"/>
    </location>
</feature>
<dbReference type="EMBL" id="JAPZBU010000005">
    <property type="protein sequence ID" value="KAJ5404362.1"/>
    <property type="molecule type" value="Genomic_DNA"/>
</dbReference>
<proteinExistence type="predicted"/>
<name>A0A9W9W6L3_9EURO</name>
<dbReference type="Proteomes" id="UP001147747">
    <property type="component" value="Unassembled WGS sequence"/>
</dbReference>
<dbReference type="AlphaFoldDB" id="A0A9W9W6L3"/>